<dbReference type="Proteomes" id="UP000464754">
    <property type="component" value="Chromosome"/>
</dbReference>
<dbReference type="EMBL" id="AP019695">
    <property type="protein sequence ID" value="BBK21414.1"/>
    <property type="molecule type" value="Genomic_DNA"/>
</dbReference>
<feature type="transmembrane region" description="Helical" evidence="1">
    <location>
        <begin position="102"/>
        <end position="124"/>
    </location>
</feature>
<feature type="transmembrane region" description="Helical" evidence="1">
    <location>
        <begin position="74"/>
        <end position="96"/>
    </location>
</feature>
<evidence type="ECO:0000313" key="2">
    <source>
        <dbReference type="EMBL" id="BBK21414.1"/>
    </source>
</evidence>
<dbReference type="AlphaFoldDB" id="A0A6N4TG50"/>
<dbReference type="InterPro" id="IPR024529">
    <property type="entry name" value="ECF_trnsprt_substrate-spec"/>
</dbReference>
<name>A0A6N4TG50_9FIRM</name>
<evidence type="ECO:0000256" key="1">
    <source>
        <dbReference type="SAM" id="Phobius"/>
    </source>
</evidence>
<accession>A0A6N4TG50</accession>
<keyword evidence="1" id="KW-1133">Transmembrane helix</keyword>
<keyword evidence="1" id="KW-0812">Transmembrane</keyword>
<gene>
    <name evidence="2" type="ORF">Aargi30884_03170</name>
</gene>
<proteinExistence type="predicted"/>
<reference evidence="3" key="1">
    <citation type="submission" date="2019-05" db="EMBL/GenBank/DDBJ databases">
        <title>Complete genome sequencing of Absiella argi strain JCM 30884.</title>
        <authorList>
            <person name="Sakamoto M."/>
            <person name="Murakami T."/>
            <person name="Mori H."/>
        </authorList>
    </citation>
    <scope>NUCLEOTIDE SEQUENCE [LARGE SCALE GENOMIC DNA]</scope>
    <source>
        <strain evidence="3">JCM 30884</strain>
    </source>
</reference>
<protein>
    <submittedName>
        <fullName evidence="2">Membrane protein</fullName>
    </submittedName>
</protein>
<feature type="transmembrane region" description="Helical" evidence="1">
    <location>
        <begin position="136"/>
        <end position="160"/>
    </location>
</feature>
<evidence type="ECO:0000313" key="3">
    <source>
        <dbReference type="Proteomes" id="UP000464754"/>
    </source>
</evidence>
<dbReference type="KEGG" id="aarg:Aargi30884_03170"/>
<dbReference type="Gene3D" id="1.10.1760.20">
    <property type="match status" value="1"/>
</dbReference>
<feature type="transmembrane region" description="Helical" evidence="1">
    <location>
        <begin position="41"/>
        <end position="62"/>
    </location>
</feature>
<keyword evidence="1" id="KW-0472">Membrane</keyword>
<dbReference type="RefSeq" id="WP_115714628.1">
    <property type="nucleotide sequence ID" value="NZ_AP019695.1"/>
</dbReference>
<organism evidence="2 3">
    <name type="scientific">Amedibacterium intestinale</name>
    <dbReference type="NCBI Taxonomy" id="2583452"/>
    <lineage>
        <taxon>Bacteria</taxon>
        <taxon>Bacillati</taxon>
        <taxon>Bacillota</taxon>
        <taxon>Erysipelotrichia</taxon>
        <taxon>Erysipelotrichales</taxon>
        <taxon>Erysipelotrichaceae</taxon>
        <taxon>Amedibacterium</taxon>
    </lineage>
</organism>
<dbReference type="GO" id="GO:0022857">
    <property type="term" value="F:transmembrane transporter activity"/>
    <property type="evidence" value="ECO:0007669"/>
    <property type="project" value="InterPro"/>
</dbReference>
<keyword evidence="3" id="KW-1185">Reference proteome</keyword>
<sequence length="173" mass="18649">MNNRVRNLTLTALFLALGLILPSAFHIFGPSAGSVFLPMHIPVLLCGFICGPTYGALLGAITPLISSSLTGMPVLMPTGVAMMFELMTYGFISGMLLKKINIYIALPITMLLGRAVSGIANLLLLDYLGKPYALEIFLTTAFVKAIPGIVLQLILIPMLVKVIQHLQVKHNDN</sequence>
<dbReference type="Pfam" id="PF12822">
    <property type="entry name" value="ECF_trnsprt"/>
    <property type="match status" value="1"/>
</dbReference>